<dbReference type="SUPFAM" id="SSF52058">
    <property type="entry name" value="L domain-like"/>
    <property type="match status" value="1"/>
</dbReference>
<evidence type="ECO:0000256" key="2">
    <source>
        <dbReference type="ARBA" id="ARBA00022737"/>
    </source>
</evidence>
<evidence type="ECO:0008006" key="5">
    <source>
        <dbReference type="Google" id="ProtNLM"/>
    </source>
</evidence>
<reference evidence="3 4" key="1">
    <citation type="journal article" date="2024" name="BMC Genomics">
        <title>Genome assembly of redclaw crayfish (Cherax quadricarinatus) provides insights into its immune adaptation and hypoxia tolerance.</title>
        <authorList>
            <person name="Liu Z."/>
            <person name="Zheng J."/>
            <person name="Li H."/>
            <person name="Fang K."/>
            <person name="Wang S."/>
            <person name="He J."/>
            <person name="Zhou D."/>
            <person name="Weng S."/>
            <person name="Chi M."/>
            <person name="Gu Z."/>
            <person name="He J."/>
            <person name="Li F."/>
            <person name="Wang M."/>
        </authorList>
    </citation>
    <scope>NUCLEOTIDE SEQUENCE [LARGE SCALE GENOMIC DNA]</scope>
    <source>
        <strain evidence="3">ZL_2023a</strain>
    </source>
</reference>
<sequence>CEGRCWLCAGVGHLCHSLSSCTTTRPVQCDLDSKEQLAEIFKATFPINRFDYFVLENSNIGQLQKGVFGDIAFSAVMLDSNNLTLIDEEVFATSYNFLKQLYIYEDNMGDELDFPIKDINQFTKLEEIDISGPYKTIISLTLPELTSARLSLDFMSTLPATTFTGAPNLITLTLESSPIINIEPDTFKSLTHLESLEILYADLSNLVESSFAFNSENLTYVYLSENNIQTIEVGALAGIHGEAELDLSSNRLEELQEGVFIPVVKELTSGHINLAENPLLCGCDLLWIASLSDEEKQRLQGVAKSCNINTEDYDMDTLLDFLVYQCSTHTPGSPQM</sequence>
<dbReference type="PANTHER" id="PTHR45712">
    <property type="entry name" value="AGAP008170-PA"/>
    <property type="match status" value="1"/>
</dbReference>
<dbReference type="Proteomes" id="UP001445076">
    <property type="component" value="Unassembled WGS sequence"/>
</dbReference>
<dbReference type="InterPro" id="IPR032675">
    <property type="entry name" value="LRR_dom_sf"/>
</dbReference>
<accession>A0AAW0WYT7</accession>
<keyword evidence="4" id="KW-1185">Reference proteome</keyword>
<dbReference type="AlphaFoldDB" id="A0AAW0WYT7"/>
<dbReference type="PANTHER" id="PTHR45712:SF26">
    <property type="entry name" value="LRRNT DOMAIN-CONTAINING PROTEIN"/>
    <property type="match status" value="1"/>
</dbReference>
<keyword evidence="1" id="KW-0433">Leucine-rich repeat</keyword>
<dbReference type="EMBL" id="JARKIK010000057">
    <property type="protein sequence ID" value="KAK8732462.1"/>
    <property type="molecule type" value="Genomic_DNA"/>
</dbReference>
<evidence type="ECO:0000256" key="1">
    <source>
        <dbReference type="ARBA" id="ARBA00022614"/>
    </source>
</evidence>
<evidence type="ECO:0000313" key="4">
    <source>
        <dbReference type="Proteomes" id="UP001445076"/>
    </source>
</evidence>
<dbReference type="InterPro" id="IPR050333">
    <property type="entry name" value="SLRP"/>
</dbReference>
<keyword evidence="2" id="KW-0677">Repeat</keyword>
<dbReference type="Gene3D" id="3.80.10.10">
    <property type="entry name" value="Ribonuclease Inhibitor"/>
    <property type="match status" value="1"/>
</dbReference>
<protein>
    <recommendedName>
        <fullName evidence="5">Oplophorus-luciferin 2-monooxygenase non-catalytic subunit</fullName>
    </recommendedName>
</protein>
<organism evidence="3 4">
    <name type="scientific">Cherax quadricarinatus</name>
    <name type="common">Australian red claw crayfish</name>
    <dbReference type="NCBI Taxonomy" id="27406"/>
    <lineage>
        <taxon>Eukaryota</taxon>
        <taxon>Metazoa</taxon>
        <taxon>Ecdysozoa</taxon>
        <taxon>Arthropoda</taxon>
        <taxon>Crustacea</taxon>
        <taxon>Multicrustacea</taxon>
        <taxon>Malacostraca</taxon>
        <taxon>Eumalacostraca</taxon>
        <taxon>Eucarida</taxon>
        <taxon>Decapoda</taxon>
        <taxon>Pleocyemata</taxon>
        <taxon>Astacidea</taxon>
        <taxon>Parastacoidea</taxon>
        <taxon>Parastacidae</taxon>
        <taxon>Cherax</taxon>
    </lineage>
</organism>
<dbReference type="GO" id="GO:0005615">
    <property type="term" value="C:extracellular space"/>
    <property type="evidence" value="ECO:0007669"/>
    <property type="project" value="TreeGrafter"/>
</dbReference>
<gene>
    <name evidence="3" type="ORF">OTU49_007110</name>
</gene>
<evidence type="ECO:0000313" key="3">
    <source>
        <dbReference type="EMBL" id="KAK8732462.1"/>
    </source>
</evidence>
<feature type="non-terminal residue" evidence="3">
    <location>
        <position position="1"/>
    </location>
</feature>
<proteinExistence type="predicted"/>
<name>A0AAW0WYT7_CHEQU</name>
<comment type="caution">
    <text evidence="3">The sequence shown here is derived from an EMBL/GenBank/DDBJ whole genome shotgun (WGS) entry which is preliminary data.</text>
</comment>